<dbReference type="SMART" id="SM00020">
    <property type="entry name" value="Tryp_SPc"/>
    <property type="match status" value="1"/>
</dbReference>
<evidence type="ECO:0000313" key="14">
    <source>
        <dbReference type="EMBL" id="KAG5267087.1"/>
    </source>
</evidence>
<dbReference type="InterPro" id="IPR001314">
    <property type="entry name" value="Peptidase_S1A"/>
</dbReference>
<dbReference type="InterPro" id="IPR033116">
    <property type="entry name" value="TRYPSIN_SER"/>
</dbReference>
<dbReference type="CDD" id="cd00190">
    <property type="entry name" value="Tryp_SPc"/>
    <property type="match status" value="1"/>
</dbReference>
<dbReference type="EMBL" id="JADWDJ010000018">
    <property type="protein sequence ID" value="KAG5267087.1"/>
    <property type="molecule type" value="Genomic_DNA"/>
</dbReference>
<keyword evidence="4" id="KW-0420">Kringle</keyword>
<keyword evidence="6" id="KW-0732">Signal</keyword>
<evidence type="ECO:0000259" key="13">
    <source>
        <dbReference type="PROSITE" id="PS50240"/>
    </source>
</evidence>
<sequence>MLNRIYGGVKAIPGAHPWQASLQVRLKGSNQDFRHICGAVLIQSCWMLTAAHCINQNNDMQVILGGLDLGKEESFEQTVAVQMVIVHEGYKETSSAVYNDIALLKLKSTDGKCTVESQYVKAVCLPNTTLPDGTECNIAGWGATPDSEFGSSQLMDAEVLLISQDRCSDKSVYGKKVDDSMFCAGYLQGGIDSCQGDSGGPLTCEKEGTHYLYGLVSWGDSCGKANKPGVYTNVINFLAWIASKTGGIS</sequence>
<dbReference type="PRINTS" id="PR00722">
    <property type="entry name" value="CHYMOTRYPSIN"/>
</dbReference>
<dbReference type="Pfam" id="PF00089">
    <property type="entry name" value="Trypsin"/>
    <property type="match status" value="1"/>
</dbReference>
<evidence type="ECO:0000256" key="12">
    <source>
        <dbReference type="RuleBase" id="RU363034"/>
    </source>
</evidence>
<dbReference type="GO" id="GO:0006508">
    <property type="term" value="P:proteolysis"/>
    <property type="evidence" value="ECO:0007669"/>
    <property type="project" value="UniProtKB-KW"/>
</dbReference>
<evidence type="ECO:0000256" key="3">
    <source>
        <dbReference type="ARBA" id="ARBA00022536"/>
    </source>
</evidence>
<dbReference type="AlphaFoldDB" id="A0AAV6G0R6"/>
<evidence type="ECO:0000256" key="9">
    <source>
        <dbReference type="ARBA" id="ARBA00023157"/>
    </source>
</evidence>
<keyword evidence="9" id="KW-1015">Disulfide bond</keyword>
<feature type="domain" description="Peptidase S1" evidence="13">
    <location>
        <begin position="5"/>
        <end position="246"/>
    </location>
</feature>
<keyword evidence="5 12" id="KW-0645">Protease</keyword>
<dbReference type="InterPro" id="IPR001254">
    <property type="entry name" value="Trypsin_dom"/>
</dbReference>
<dbReference type="InterPro" id="IPR043504">
    <property type="entry name" value="Peptidase_S1_PA_chymotrypsin"/>
</dbReference>
<evidence type="ECO:0000256" key="4">
    <source>
        <dbReference type="ARBA" id="ARBA00022572"/>
    </source>
</evidence>
<gene>
    <name evidence="14" type="ORF">AALO_G00239740</name>
</gene>
<evidence type="ECO:0000256" key="2">
    <source>
        <dbReference type="ARBA" id="ARBA00022525"/>
    </source>
</evidence>
<evidence type="ECO:0000256" key="1">
    <source>
        <dbReference type="ARBA" id="ARBA00004239"/>
    </source>
</evidence>
<organism evidence="14 15">
    <name type="scientific">Alosa alosa</name>
    <name type="common">allis shad</name>
    <dbReference type="NCBI Taxonomy" id="278164"/>
    <lineage>
        <taxon>Eukaryota</taxon>
        <taxon>Metazoa</taxon>
        <taxon>Chordata</taxon>
        <taxon>Craniata</taxon>
        <taxon>Vertebrata</taxon>
        <taxon>Euteleostomi</taxon>
        <taxon>Actinopterygii</taxon>
        <taxon>Neopterygii</taxon>
        <taxon>Teleostei</taxon>
        <taxon>Clupei</taxon>
        <taxon>Clupeiformes</taxon>
        <taxon>Clupeoidei</taxon>
        <taxon>Clupeidae</taxon>
        <taxon>Alosa</taxon>
    </lineage>
</organism>
<dbReference type="InterPro" id="IPR050127">
    <property type="entry name" value="Serine_Proteases_S1"/>
</dbReference>
<dbReference type="GO" id="GO:0004252">
    <property type="term" value="F:serine-type endopeptidase activity"/>
    <property type="evidence" value="ECO:0007669"/>
    <property type="project" value="UniProtKB-EC"/>
</dbReference>
<keyword evidence="7 12" id="KW-0378">Hydrolase</keyword>
<comment type="subcellular location">
    <subcellularLocation>
        <location evidence="1">Secreted</location>
        <location evidence="1">Extracellular space</location>
    </subcellularLocation>
</comment>
<dbReference type="PROSITE" id="PS00134">
    <property type="entry name" value="TRYPSIN_HIS"/>
    <property type="match status" value="1"/>
</dbReference>
<dbReference type="Proteomes" id="UP000823561">
    <property type="component" value="Chromosome 18"/>
</dbReference>
<evidence type="ECO:0000313" key="15">
    <source>
        <dbReference type="Proteomes" id="UP000823561"/>
    </source>
</evidence>
<accession>A0AAV6G0R6</accession>
<reference evidence="14" key="1">
    <citation type="submission" date="2020-10" db="EMBL/GenBank/DDBJ databases">
        <title>Chromosome-scale genome assembly of the Allis shad, Alosa alosa.</title>
        <authorList>
            <person name="Margot Z."/>
            <person name="Christophe K."/>
            <person name="Cabau C."/>
            <person name="Louis A."/>
            <person name="Berthelot C."/>
            <person name="Parey E."/>
            <person name="Roest Crollius H."/>
            <person name="Montfort J."/>
            <person name="Robinson-Rechavi M."/>
            <person name="Bucao C."/>
            <person name="Bouchez O."/>
            <person name="Gislard M."/>
            <person name="Lluch J."/>
            <person name="Milhes M."/>
            <person name="Lampietro C."/>
            <person name="Lopez Roques C."/>
            <person name="Donnadieu C."/>
            <person name="Braasch I."/>
            <person name="Desvignes T."/>
            <person name="Postlethwait J."/>
            <person name="Bobe J."/>
            <person name="Guiguen Y."/>
        </authorList>
    </citation>
    <scope>NUCLEOTIDE SEQUENCE</scope>
    <source>
        <strain evidence="14">M-15738</strain>
        <tissue evidence="14">Blood</tissue>
    </source>
</reference>
<name>A0AAV6G0R6_9TELE</name>
<keyword evidence="15" id="KW-1185">Reference proteome</keyword>
<dbReference type="PROSITE" id="PS50240">
    <property type="entry name" value="TRYPSIN_DOM"/>
    <property type="match status" value="1"/>
</dbReference>
<keyword evidence="3" id="KW-0245">EGF-like domain</keyword>
<keyword evidence="2" id="KW-0964">Secreted</keyword>
<evidence type="ECO:0000256" key="8">
    <source>
        <dbReference type="ARBA" id="ARBA00022825"/>
    </source>
</evidence>
<evidence type="ECO:0000256" key="10">
    <source>
        <dbReference type="ARBA" id="ARBA00036320"/>
    </source>
</evidence>
<dbReference type="InterPro" id="IPR009003">
    <property type="entry name" value="Peptidase_S1_PA"/>
</dbReference>
<dbReference type="SUPFAM" id="SSF50494">
    <property type="entry name" value="Trypsin-like serine proteases"/>
    <property type="match status" value="1"/>
</dbReference>
<evidence type="ECO:0000256" key="7">
    <source>
        <dbReference type="ARBA" id="ARBA00022801"/>
    </source>
</evidence>
<evidence type="ECO:0000256" key="5">
    <source>
        <dbReference type="ARBA" id="ARBA00022670"/>
    </source>
</evidence>
<dbReference type="GO" id="GO:0005615">
    <property type="term" value="C:extracellular space"/>
    <property type="evidence" value="ECO:0007669"/>
    <property type="project" value="TreeGrafter"/>
</dbReference>
<keyword evidence="8 12" id="KW-0720">Serine protease</keyword>
<dbReference type="Gene3D" id="2.40.10.10">
    <property type="entry name" value="Trypsin-like serine proteases"/>
    <property type="match status" value="1"/>
</dbReference>
<proteinExistence type="predicted"/>
<evidence type="ECO:0000256" key="11">
    <source>
        <dbReference type="ARBA" id="ARBA00038868"/>
    </source>
</evidence>
<dbReference type="FunFam" id="2.40.10.10:FF:000069">
    <property type="entry name" value="Hyaluronan-binding protein 2"/>
    <property type="match status" value="1"/>
</dbReference>
<dbReference type="PROSITE" id="PS00135">
    <property type="entry name" value="TRYPSIN_SER"/>
    <property type="match status" value="1"/>
</dbReference>
<protein>
    <recommendedName>
        <fullName evidence="11">trypsin</fullName>
        <ecNumber evidence="11">3.4.21.4</ecNumber>
    </recommendedName>
</protein>
<dbReference type="InterPro" id="IPR018114">
    <property type="entry name" value="TRYPSIN_HIS"/>
</dbReference>
<comment type="catalytic activity">
    <reaction evidence="10">
        <text>Preferential cleavage: Arg-|-Xaa, Lys-|-Xaa.</text>
        <dbReference type="EC" id="3.4.21.4"/>
    </reaction>
</comment>
<dbReference type="PANTHER" id="PTHR24264">
    <property type="entry name" value="TRYPSIN-RELATED"/>
    <property type="match status" value="1"/>
</dbReference>
<dbReference type="PANTHER" id="PTHR24264:SF40">
    <property type="entry name" value="HYALURONAN-BINDING PROTEIN 2"/>
    <property type="match status" value="1"/>
</dbReference>
<dbReference type="EC" id="3.4.21.4" evidence="11"/>
<evidence type="ECO:0000256" key="6">
    <source>
        <dbReference type="ARBA" id="ARBA00022729"/>
    </source>
</evidence>
<comment type="caution">
    <text evidence="14">The sequence shown here is derived from an EMBL/GenBank/DDBJ whole genome shotgun (WGS) entry which is preliminary data.</text>
</comment>